<feature type="transmembrane region" description="Helical" evidence="1">
    <location>
        <begin position="17"/>
        <end position="34"/>
    </location>
</feature>
<dbReference type="EMBL" id="JAXHDP010000002">
    <property type="protein sequence ID" value="MDY4345624.1"/>
    <property type="molecule type" value="Genomic_DNA"/>
</dbReference>
<organism evidence="2 3">
    <name type="scientific">Streptococcus fermentans</name>
    <dbReference type="NCBI Taxonomy" id="3095082"/>
    <lineage>
        <taxon>Bacteria</taxon>
        <taxon>Bacillati</taxon>
        <taxon>Bacillota</taxon>
        <taxon>Bacilli</taxon>
        <taxon>Lactobacillales</taxon>
        <taxon>Streptococcaceae</taxon>
        <taxon>Streptococcus</taxon>
    </lineage>
</organism>
<gene>
    <name evidence="2" type="ORF">SPC81_03255</name>
</gene>
<evidence type="ECO:0000313" key="2">
    <source>
        <dbReference type="EMBL" id="MDY4345624.1"/>
    </source>
</evidence>
<dbReference type="Proteomes" id="UP001280591">
    <property type="component" value="Unassembled WGS sequence"/>
</dbReference>
<keyword evidence="1" id="KW-0812">Transmembrane</keyword>
<evidence type="ECO:0000313" key="3">
    <source>
        <dbReference type="Proteomes" id="UP001280591"/>
    </source>
</evidence>
<protein>
    <submittedName>
        <fullName evidence="2">Uncharacterized protein</fullName>
    </submittedName>
</protein>
<reference evidence="2 3" key="1">
    <citation type="submission" date="2023-11" db="EMBL/GenBank/DDBJ databases">
        <title>Streptococcus wuxiensis sp. nov., Streptococcus jiangnanensis sp. nov., Streptococcus fermentans sp. nov., three novel members of the genus Streptococcus isolated from breast milk.</title>
        <authorList>
            <person name="Zhou Y."/>
            <person name="Yang B."/>
        </authorList>
    </citation>
    <scope>NUCLEOTIDE SEQUENCE [LARGE SCALE GENOMIC DNA]</scope>
    <source>
        <strain evidence="2 3">BJSWXB5TM5</strain>
    </source>
</reference>
<keyword evidence="1" id="KW-1133">Transmembrane helix</keyword>
<feature type="transmembrane region" description="Helical" evidence="1">
    <location>
        <begin position="76"/>
        <end position="95"/>
    </location>
</feature>
<feature type="transmembrane region" description="Helical" evidence="1">
    <location>
        <begin position="46"/>
        <end position="64"/>
    </location>
</feature>
<feature type="transmembrane region" description="Helical" evidence="1">
    <location>
        <begin position="107"/>
        <end position="125"/>
    </location>
</feature>
<keyword evidence="1" id="KW-0472">Membrane</keyword>
<evidence type="ECO:0000256" key="1">
    <source>
        <dbReference type="SAM" id="Phobius"/>
    </source>
</evidence>
<accession>A0ABU5FV70</accession>
<sequence>MSTLVTNFRKKRFKKTVISYTLITIFFFAFSRIYEAFSFGETSVHMHYLFAVPLIGGILLAIFLKVLPHFSRISLNLWNSSVAIITAGTLFRGIVNLSGRSTTLDAPYWYVGIGFAILAIVTIFINPNLWNNSAKATKTNRKEVYSQV</sequence>
<dbReference type="RefSeq" id="WP_320692514.1">
    <property type="nucleotide sequence ID" value="NZ_JAXHDP010000002.1"/>
</dbReference>
<keyword evidence="3" id="KW-1185">Reference proteome</keyword>
<comment type="caution">
    <text evidence="2">The sequence shown here is derived from an EMBL/GenBank/DDBJ whole genome shotgun (WGS) entry which is preliminary data.</text>
</comment>
<name>A0ABU5FV70_9STRE</name>
<proteinExistence type="predicted"/>